<dbReference type="SUPFAM" id="SSF53756">
    <property type="entry name" value="UDP-Glycosyltransferase/glycogen phosphorylase"/>
    <property type="match status" value="1"/>
</dbReference>
<evidence type="ECO:0000256" key="1">
    <source>
        <dbReference type="ARBA" id="ARBA00022676"/>
    </source>
</evidence>
<evidence type="ECO:0000259" key="3">
    <source>
        <dbReference type="Pfam" id="PF13439"/>
    </source>
</evidence>
<comment type="caution">
    <text evidence="4">The sequence shown here is derived from an EMBL/GenBank/DDBJ whole genome shotgun (WGS) entry which is preliminary data.</text>
</comment>
<dbReference type="Pfam" id="PF13692">
    <property type="entry name" value="Glyco_trans_1_4"/>
    <property type="match status" value="1"/>
</dbReference>
<dbReference type="AlphaFoldDB" id="A0A3D1JIF7"/>
<keyword evidence="1" id="KW-0328">Glycosyltransferase</keyword>
<sequence>MKIAAISTAQVPSQTANSIQVMKVCNALTRLGHEVHLYLPGEGEVNREELAELYGITVAFEIKKLPASLRLKRNDFAWRAVRLASLQKADLVYSWAIQAAVFALAGGKTALFEAHDLPTGRFGPLWMRAFLRLPGKKRLVMITRALQSALERRLGPLLPSEDQVIAPNGVDLERYLGLPSPIKARRWLGLPEGLTVGCTGHLYAGRGGDLFLGLARRFPGLQFLWVGGRPEDVETYRKLAAGMENVTFTGFIPNARLPLYQAAADILLMPYGRSIAGSSGGNSAEICSPMKLFDYLGAGRAILTSDLPVIREVLDEEHALFAPPEDLPAWVSALERLAGDEELRALLALRTRRLAERYTWLERERKCLEGL</sequence>
<organism evidence="4 5">
    <name type="scientific">Anaerolinea thermolimosa</name>
    <dbReference type="NCBI Taxonomy" id="229919"/>
    <lineage>
        <taxon>Bacteria</taxon>
        <taxon>Bacillati</taxon>
        <taxon>Chloroflexota</taxon>
        <taxon>Anaerolineae</taxon>
        <taxon>Anaerolineales</taxon>
        <taxon>Anaerolineaceae</taxon>
        <taxon>Anaerolinea</taxon>
    </lineage>
</organism>
<reference evidence="4 5" key="1">
    <citation type="journal article" date="2018" name="Nat. Biotechnol.">
        <title>A standardized bacterial taxonomy based on genome phylogeny substantially revises the tree of life.</title>
        <authorList>
            <person name="Parks D.H."/>
            <person name="Chuvochina M."/>
            <person name="Waite D.W."/>
            <person name="Rinke C."/>
            <person name="Skarshewski A."/>
            <person name="Chaumeil P.A."/>
            <person name="Hugenholtz P."/>
        </authorList>
    </citation>
    <scope>NUCLEOTIDE SEQUENCE [LARGE SCALE GENOMIC DNA]</scope>
    <source>
        <strain evidence="4">UBA8781</strain>
    </source>
</reference>
<dbReference type="PANTHER" id="PTHR12526:SF510">
    <property type="entry name" value="D-INOSITOL 3-PHOSPHATE GLYCOSYLTRANSFERASE"/>
    <property type="match status" value="1"/>
</dbReference>
<gene>
    <name evidence="4" type="ORF">DEQ80_10915</name>
</gene>
<dbReference type="EMBL" id="DPBP01000041">
    <property type="protein sequence ID" value="HCE18360.1"/>
    <property type="molecule type" value="Genomic_DNA"/>
</dbReference>
<dbReference type="Proteomes" id="UP000264141">
    <property type="component" value="Unassembled WGS sequence"/>
</dbReference>
<dbReference type="CDD" id="cd03801">
    <property type="entry name" value="GT4_PimA-like"/>
    <property type="match status" value="1"/>
</dbReference>
<dbReference type="STRING" id="229919.GCA_001050195_00104"/>
<protein>
    <recommendedName>
        <fullName evidence="3">Glycosyltransferase subfamily 4-like N-terminal domain-containing protein</fullName>
    </recommendedName>
</protein>
<dbReference type="GO" id="GO:0016757">
    <property type="term" value="F:glycosyltransferase activity"/>
    <property type="evidence" value="ECO:0007669"/>
    <property type="project" value="UniProtKB-KW"/>
</dbReference>
<dbReference type="PANTHER" id="PTHR12526">
    <property type="entry name" value="GLYCOSYLTRANSFERASE"/>
    <property type="match status" value="1"/>
</dbReference>
<evidence type="ECO:0000313" key="5">
    <source>
        <dbReference type="Proteomes" id="UP000264141"/>
    </source>
</evidence>
<evidence type="ECO:0000313" key="4">
    <source>
        <dbReference type="EMBL" id="HCE18360.1"/>
    </source>
</evidence>
<proteinExistence type="predicted"/>
<keyword evidence="2" id="KW-0808">Transferase</keyword>
<evidence type="ECO:0000256" key="2">
    <source>
        <dbReference type="ARBA" id="ARBA00022679"/>
    </source>
</evidence>
<dbReference type="InterPro" id="IPR028098">
    <property type="entry name" value="Glyco_trans_4-like_N"/>
</dbReference>
<dbReference type="Gene3D" id="3.40.50.2000">
    <property type="entry name" value="Glycogen Phosphorylase B"/>
    <property type="match status" value="2"/>
</dbReference>
<dbReference type="Pfam" id="PF13439">
    <property type="entry name" value="Glyco_transf_4"/>
    <property type="match status" value="1"/>
</dbReference>
<accession>A0A3D1JIF7</accession>
<feature type="domain" description="Glycosyltransferase subfamily 4-like N-terminal" evidence="3">
    <location>
        <begin position="21"/>
        <end position="174"/>
    </location>
</feature>
<name>A0A3D1JIF7_9CHLR</name>